<dbReference type="GO" id="GO:0005829">
    <property type="term" value="C:cytosol"/>
    <property type="evidence" value="ECO:0007669"/>
    <property type="project" value="TreeGrafter"/>
</dbReference>
<keyword evidence="16" id="KW-0170">Cobalt</keyword>
<keyword evidence="13 19" id="KW-0479">Metal-binding</keyword>
<dbReference type="SUPFAM" id="SSF47644">
    <property type="entry name" value="Methionine synthase domain"/>
    <property type="match status" value="1"/>
</dbReference>
<comment type="cofactor">
    <cofactor evidence="2 19">
        <name>Zn(2+)</name>
        <dbReference type="ChEBI" id="CHEBI:29105"/>
    </cofactor>
</comment>
<evidence type="ECO:0000256" key="4">
    <source>
        <dbReference type="ARBA" id="ARBA00005178"/>
    </source>
</evidence>
<dbReference type="AlphaFoldDB" id="A0A6H0UBL5"/>
<evidence type="ECO:0000259" key="23">
    <source>
        <dbReference type="PROSITE" id="PS51337"/>
    </source>
</evidence>
<dbReference type="SUPFAM" id="SSF52242">
    <property type="entry name" value="Cobalamin (vitamin B12)-binding domain"/>
    <property type="match status" value="1"/>
</dbReference>
<evidence type="ECO:0000256" key="7">
    <source>
        <dbReference type="ARBA" id="ARBA00013998"/>
    </source>
</evidence>
<evidence type="ECO:0000256" key="15">
    <source>
        <dbReference type="ARBA" id="ARBA00023167"/>
    </source>
</evidence>
<dbReference type="UniPathway" id="UPA00051">
    <property type="reaction ID" value="UER00081"/>
</dbReference>
<comment type="cofactor">
    <cofactor evidence="3">
        <name>methylcob(III)alamin</name>
        <dbReference type="ChEBI" id="CHEBI:28115"/>
    </cofactor>
</comment>
<proteinExistence type="inferred from homology"/>
<protein>
    <recommendedName>
        <fullName evidence="7">Methionine synthase</fullName>
        <ecNumber evidence="6">2.1.1.13</ecNumber>
    </recommendedName>
    <alternativeName>
        <fullName evidence="18">5-methyltetrahydrofolate--homocysteine methyltransferase</fullName>
    </alternativeName>
</protein>
<evidence type="ECO:0000256" key="3">
    <source>
        <dbReference type="ARBA" id="ARBA00001956"/>
    </source>
</evidence>
<evidence type="ECO:0000256" key="14">
    <source>
        <dbReference type="ARBA" id="ARBA00022833"/>
    </source>
</evidence>
<accession>A0A6H0UBL5</accession>
<dbReference type="GO" id="GO:0031419">
    <property type="term" value="F:cobalamin binding"/>
    <property type="evidence" value="ECO:0007669"/>
    <property type="project" value="UniProtKB-KW"/>
</dbReference>
<dbReference type="EC" id="2.1.1.13" evidence="6"/>
<dbReference type="Proteomes" id="UP000501945">
    <property type="component" value="Chromosome"/>
</dbReference>
<evidence type="ECO:0000313" key="24">
    <source>
        <dbReference type="EMBL" id="QIW53521.1"/>
    </source>
</evidence>
<comment type="function">
    <text evidence="17">Catalyzes the transfer of a methyl group from methyl-cobalamin to homocysteine, yielding enzyme-bound cob(I)alamin and methionine. Subsequently, remethylates the cofactor using methyltetrahydrofolate.</text>
</comment>
<dbReference type="Gene3D" id="3.40.50.280">
    <property type="entry name" value="Cobalamin-binding domain"/>
    <property type="match status" value="1"/>
</dbReference>
<keyword evidence="9" id="KW-0028">Amino-acid biosynthesis</keyword>
<dbReference type="CDD" id="cd02070">
    <property type="entry name" value="corrinoid_protein_B12-BD"/>
    <property type="match status" value="1"/>
</dbReference>
<evidence type="ECO:0000256" key="1">
    <source>
        <dbReference type="ARBA" id="ARBA00001700"/>
    </source>
</evidence>
<comment type="catalytic activity">
    <reaction evidence="1">
        <text>(6S)-5-methyl-5,6,7,8-tetrahydrofolate + L-homocysteine = (6S)-5,6,7,8-tetrahydrofolate + L-methionine</text>
        <dbReference type="Rhea" id="RHEA:11172"/>
        <dbReference type="ChEBI" id="CHEBI:18608"/>
        <dbReference type="ChEBI" id="CHEBI:57453"/>
        <dbReference type="ChEBI" id="CHEBI:57844"/>
        <dbReference type="ChEBI" id="CHEBI:58199"/>
        <dbReference type="EC" id="2.1.1.13"/>
    </reaction>
</comment>
<dbReference type="PANTHER" id="PTHR45833:SF1">
    <property type="entry name" value="METHIONINE SYNTHASE"/>
    <property type="match status" value="1"/>
</dbReference>
<feature type="binding site" evidence="19">
    <location>
        <position position="265"/>
    </location>
    <ligand>
        <name>Zn(2+)</name>
        <dbReference type="ChEBI" id="CHEBI:29105"/>
    </ligand>
</feature>
<dbReference type="InterPro" id="IPR050554">
    <property type="entry name" value="Met_Synthase/Corrinoid"/>
</dbReference>
<dbReference type="Pfam" id="PF02607">
    <property type="entry name" value="B12-binding_2"/>
    <property type="match status" value="1"/>
</dbReference>
<feature type="domain" description="Pterin-binding" evidence="21">
    <location>
        <begin position="308"/>
        <end position="552"/>
    </location>
</feature>
<dbReference type="PROSITE" id="PS50972">
    <property type="entry name" value="PTERIN_BINDING"/>
    <property type="match status" value="1"/>
</dbReference>
<evidence type="ECO:0000256" key="11">
    <source>
        <dbReference type="ARBA" id="ARBA00022679"/>
    </source>
</evidence>
<evidence type="ECO:0000259" key="21">
    <source>
        <dbReference type="PROSITE" id="PS50972"/>
    </source>
</evidence>
<gene>
    <name evidence="24" type="ORF">GU336_04850</name>
</gene>
<comment type="pathway">
    <text evidence="4">Amino-acid biosynthesis; L-methionine biosynthesis via de novo pathway; L-methionine from L-homocysteine (MetH route): step 1/1.</text>
</comment>
<evidence type="ECO:0000256" key="2">
    <source>
        <dbReference type="ARBA" id="ARBA00001947"/>
    </source>
</evidence>
<dbReference type="PANTHER" id="PTHR45833">
    <property type="entry name" value="METHIONINE SYNTHASE"/>
    <property type="match status" value="1"/>
</dbReference>
<evidence type="ECO:0000313" key="25">
    <source>
        <dbReference type="Proteomes" id="UP000501945"/>
    </source>
</evidence>
<dbReference type="SUPFAM" id="SSF82282">
    <property type="entry name" value="Homocysteine S-methyltransferase"/>
    <property type="match status" value="1"/>
</dbReference>
<dbReference type="InterPro" id="IPR036589">
    <property type="entry name" value="HCY_dom_sf"/>
</dbReference>
<organism evidence="24 25">
    <name type="scientific">Pseudolactococcus raffinolactis</name>
    <dbReference type="NCBI Taxonomy" id="1366"/>
    <lineage>
        <taxon>Bacteria</taxon>
        <taxon>Bacillati</taxon>
        <taxon>Bacillota</taxon>
        <taxon>Bacilli</taxon>
        <taxon>Lactobacillales</taxon>
        <taxon>Streptococcaceae</taxon>
        <taxon>Pseudolactococcus</taxon>
    </lineage>
</organism>
<feature type="binding site" evidence="19">
    <location>
        <position position="264"/>
    </location>
    <ligand>
        <name>Zn(2+)</name>
        <dbReference type="ChEBI" id="CHEBI:29105"/>
    </ligand>
</feature>
<keyword evidence="11 19" id="KW-0808">Transferase</keyword>
<feature type="binding site" evidence="19">
    <location>
        <position position="199"/>
    </location>
    <ligand>
        <name>Zn(2+)</name>
        <dbReference type="ChEBI" id="CHEBI:29105"/>
    </ligand>
</feature>
<dbReference type="Gene3D" id="3.20.20.330">
    <property type="entry name" value="Homocysteine-binding-like domain"/>
    <property type="match status" value="1"/>
</dbReference>
<dbReference type="NCBIfam" id="NF005719">
    <property type="entry name" value="PRK07535.1"/>
    <property type="match status" value="1"/>
</dbReference>
<dbReference type="InterPro" id="IPR003726">
    <property type="entry name" value="HCY_dom"/>
</dbReference>
<dbReference type="Pfam" id="PF02310">
    <property type="entry name" value="B12-binding"/>
    <property type="match status" value="1"/>
</dbReference>
<dbReference type="RefSeq" id="WP_167838600.1">
    <property type="nucleotide sequence ID" value="NZ_CP047616.1"/>
</dbReference>
<keyword evidence="10" id="KW-0846">Cobalamin</keyword>
<dbReference type="Pfam" id="PF02574">
    <property type="entry name" value="S-methyl_trans"/>
    <property type="match status" value="1"/>
</dbReference>
<dbReference type="GO" id="GO:0032259">
    <property type="term" value="P:methylation"/>
    <property type="evidence" value="ECO:0007669"/>
    <property type="project" value="UniProtKB-KW"/>
</dbReference>
<dbReference type="InterPro" id="IPR006158">
    <property type="entry name" value="Cobalamin-bd"/>
</dbReference>
<dbReference type="PROSITE" id="PS50970">
    <property type="entry name" value="HCY"/>
    <property type="match status" value="1"/>
</dbReference>
<keyword evidence="15" id="KW-0486">Methionine biosynthesis</keyword>
<dbReference type="InterPro" id="IPR017215">
    <property type="entry name" value="MetH_bac"/>
</dbReference>
<dbReference type="GO" id="GO:0046872">
    <property type="term" value="F:metal ion binding"/>
    <property type="evidence" value="ECO:0007669"/>
    <property type="project" value="UniProtKB-KW"/>
</dbReference>
<evidence type="ECO:0000259" key="20">
    <source>
        <dbReference type="PROSITE" id="PS50970"/>
    </source>
</evidence>
<name>A0A6H0UBL5_9LACT</name>
<dbReference type="GO" id="GO:0050667">
    <property type="term" value="P:homocysteine metabolic process"/>
    <property type="evidence" value="ECO:0007669"/>
    <property type="project" value="TreeGrafter"/>
</dbReference>
<dbReference type="PIRSF" id="PIRSF037472">
    <property type="entry name" value="DHPS_mtfrase"/>
    <property type="match status" value="1"/>
</dbReference>
<dbReference type="Gene3D" id="3.20.20.20">
    <property type="entry name" value="Dihydropteroate synthase-like"/>
    <property type="match status" value="1"/>
</dbReference>
<keyword evidence="12" id="KW-0949">S-adenosyl-L-methionine</keyword>
<dbReference type="SUPFAM" id="SSF51717">
    <property type="entry name" value="Dihydropteroate synthetase-like"/>
    <property type="match status" value="1"/>
</dbReference>
<evidence type="ECO:0000256" key="6">
    <source>
        <dbReference type="ARBA" id="ARBA00012032"/>
    </source>
</evidence>
<dbReference type="InterPro" id="IPR036724">
    <property type="entry name" value="Cobalamin-bd_sf"/>
</dbReference>
<evidence type="ECO:0000256" key="12">
    <source>
        <dbReference type="ARBA" id="ARBA00022691"/>
    </source>
</evidence>
<comment type="similarity">
    <text evidence="5">Belongs to the vitamin-B12 dependent methionine synthase family.</text>
</comment>
<dbReference type="InterPro" id="IPR036594">
    <property type="entry name" value="Meth_synthase_dom"/>
</dbReference>
<evidence type="ECO:0000256" key="18">
    <source>
        <dbReference type="ARBA" id="ARBA00031040"/>
    </source>
</evidence>
<keyword evidence="14 19" id="KW-0862">Zinc</keyword>
<evidence type="ECO:0000256" key="8">
    <source>
        <dbReference type="ARBA" id="ARBA00022603"/>
    </source>
</evidence>
<dbReference type="InterPro" id="IPR000489">
    <property type="entry name" value="Pterin-binding_dom"/>
</dbReference>
<evidence type="ECO:0000256" key="16">
    <source>
        <dbReference type="ARBA" id="ARBA00023285"/>
    </source>
</evidence>
<reference evidence="24 25" key="1">
    <citation type="submission" date="2019-12" db="EMBL/GenBank/DDBJ databases">
        <title>Whole genome sequences of Lactococcus raffinolactis strains isolated from sewage.</title>
        <authorList>
            <person name="Ybazeta G."/>
            <person name="Ross M."/>
            <person name="Brabant-Kirwan D."/>
            <person name="Saleh M."/>
            <person name="Dillon J.A."/>
            <person name="Splinter K."/>
            <person name="Nokhbeh R."/>
        </authorList>
    </citation>
    <scope>NUCLEOTIDE SEQUENCE [LARGE SCALE GENOMIC DNA]</scope>
    <source>
        <strain evidence="24 25">Lr_19_5</strain>
    </source>
</reference>
<feature type="domain" description="Hcy-binding" evidence="20">
    <location>
        <begin position="1"/>
        <end position="279"/>
    </location>
</feature>
<keyword evidence="8 19" id="KW-0489">Methyltransferase</keyword>
<dbReference type="SMART" id="SM01018">
    <property type="entry name" value="B12-binding_2"/>
    <property type="match status" value="1"/>
</dbReference>
<feature type="domain" description="B12-binding N-terminal" evidence="23">
    <location>
        <begin position="577"/>
        <end position="670"/>
    </location>
</feature>
<dbReference type="InterPro" id="IPR011005">
    <property type="entry name" value="Dihydropteroate_synth-like_sf"/>
</dbReference>
<dbReference type="PROSITE" id="PS51337">
    <property type="entry name" value="B12_BINDING_NTER"/>
    <property type="match status" value="1"/>
</dbReference>
<dbReference type="GO" id="GO:0008705">
    <property type="term" value="F:methionine synthase activity"/>
    <property type="evidence" value="ECO:0007669"/>
    <property type="project" value="UniProtKB-EC"/>
</dbReference>
<evidence type="ECO:0000256" key="17">
    <source>
        <dbReference type="ARBA" id="ARBA00025552"/>
    </source>
</evidence>
<dbReference type="EMBL" id="CP047616">
    <property type="protein sequence ID" value="QIW53521.1"/>
    <property type="molecule type" value="Genomic_DNA"/>
</dbReference>
<evidence type="ECO:0000259" key="22">
    <source>
        <dbReference type="PROSITE" id="PS51332"/>
    </source>
</evidence>
<sequence>MTILTALKTQILLFDGAMGTQLQERGLPIGGIPEHFNLTHPEIVEAIHRDYVSAGADVITTNTFQANTTKMTADEVAETIRVAIKLAKNAEPKYVAYDMGPTGQLLQPMGTLSFDVAYEMFAQQAVIAEASGADLVIIETVADLLEAKIAILAVKENTKLPVFVTLTYQEDGRTFVGVDPQTATLTLQNLGVDALGVNCSLGPKELAPIVETILEYAQIPVMVQANAGLPQMENGETVYKITPEAYVSYTQELLAKGVAVVGGCCGTTPEFIRQLRACIDKTEKVYAEPKSGTFITSGLKTLEIGQGLSLIGERINPTGKPRLKEALRQNNINYIIQEAVAQRDAGADILDVNVGLPEIDEAQMMVKTITELQALLDLPLQIDSSEVAALEAGARHYNGIPLINSVNGKPASMAKILPIVAKYGGVILGLCLDEAGIPETAEKRYQIAEKIVHEAGKYGITPDRVMIDPLVLTASAQQDQVPVTLDTIRLVKERLGCKTVVGLSNISFGLPNRALLNSTFLAQAFGAGLDAPIMNPLSDEMMRVVRSLKVFTGQDTNSEDYIAKTQNETFTVTSSNGSGEQAKSEDTLDLKGMIIKGRKELTADETRKLLGALTPLEIVNTYFIPALDVVGAQFEKGELFLPQLMQSAEATQQAQEVLKEALAKSGQKSESLGQLLLATVEGDIHDIGKNIVKMILENYGYDVIDLGKDVPIETVVETVVTQKIQLVGLSALMTTTVQNMKKTIAAIKAVAPDTVFMVGGAVLNEEYREFVGADYYAKDAMASVDIVQSFFKHER</sequence>
<evidence type="ECO:0000256" key="5">
    <source>
        <dbReference type="ARBA" id="ARBA00010398"/>
    </source>
</evidence>
<feature type="domain" description="B12-binding" evidence="22">
    <location>
        <begin position="672"/>
        <end position="795"/>
    </location>
</feature>
<dbReference type="InterPro" id="IPR003759">
    <property type="entry name" value="Cbl-bd_cap"/>
</dbReference>
<dbReference type="GO" id="GO:0046653">
    <property type="term" value="P:tetrahydrofolate metabolic process"/>
    <property type="evidence" value="ECO:0007669"/>
    <property type="project" value="TreeGrafter"/>
</dbReference>
<dbReference type="PROSITE" id="PS51332">
    <property type="entry name" value="B12_BINDING"/>
    <property type="match status" value="1"/>
</dbReference>
<evidence type="ECO:0000256" key="19">
    <source>
        <dbReference type="PROSITE-ProRule" id="PRU00333"/>
    </source>
</evidence>
<evidence type="ECO:0000256" key="13">
    <source>
        <dbReference type="ARBA" id="ARBA00022723"/>
    </source>
</evidence>
<evidence type="ECO:0000256" key="9">
    <source>
        <dbReference type="ARBA" id="ARBA00022605"/>
    </source>
</evidence>
<evidence type="ECO:0000256" key="10">
    <source>
        <dbReference type="ARBA" id="ARBA00022628"/>
    </source>
</evidence>
<dbReference type="Pfam" id="PF00809">
    <property type="entry name" value="Pterin_bind"/>
    <property type="match status" value="1"/>
</dbReference>
<dbReference type="Gene3D" id="1.10.1240.10">
    <property type="entry name" value="Methionine synthase domain"/>
    <property type="match status" value="1"/>
</dbReference>